<feature type="coiled-coil region" evidence="4">
    <location>
        <begin position="689"/>
        <end position="833"/>
    </location>
</feature>
<name>A0A5J5HTK4_9BACI</name>
<sequence>MRPLKITMQAFGPYAAKEEIDFTKLGSRTMFVISGKTGAGKTTIFDGISYAIYGKASGEDRNGTDLRSQFASSDLLTEVELEFSLRNKIYLIRRSPQQEKKKDRGEGYTTIGAKAELYVADETGKFQILASNVRDVDVKIKEIMLIDSNQFRQILMIPQGEFRKLLTSDSKEKETILQRLFHTEIYKKVEDKLKEEALELKNAVESQKNERNQTLGRIQAFLHEELRTALLEDRHNDVKILPLLKEEIELLNSELTRLTNETQIKEAEKDKIQQQLFEGEAIMKQLQARKELKKRKLELEDQKQAVEGKENLITLAQKAAVLTNQEELCHRLKRELDGAKANQESILAKKEELTSSYTEWEIRLKQEKEKETERQDHLETVNRLKQMEEEVRSLSLFSQEVDRLDKQLQEVSFSKKSSEERIKAMEQAVQAIQAEKKQLDEEQMTYFENERKMDKLEHVYEQIVKCEQQYNRYLQAQRDCQHKAGLFESTHSRYEDSMVLVQELEQKWLHGQAAILANKLQNGEECPVCGSTNHPNLALNTKGDIPSEEDLKVAKQQRTEAEAEKRQAESSLIKAQAAEKTLEESVKELLKSIANERGEFSVNELDLVKNTVGDEILQLRVRQEQLQKQKKRLEIIGNQLEKYEQEIKQTNDYLASIIEKMNRLTIQFTEKNTVLSQMKDKIPQQLQTIPAFETELQRVVQQYEELMKRYEHVQLNYQRTNEMLLSETARFEEAEKQTAQAEQKLKVEREKFKLKLEEQGFIGYTAYEKAKKSEQEIMQLQQEVRFYHEEFRSVKDRYEELDKVLSDIKEPDLAELNAAFEMIKSEILAIQNRYNQLFVRKAEDEHIAEKVEMINDGIKSLEEKYELIGHLYEMAKGQNNQRITFERYVLAAFLDDILREANERLKKMTSGRYELNRKTDRSKGNVQSGLELLVFDQYTGQERHVKTLSGGESFKASLSLALGLADIVQQYAGGVSLETMFIDEGFGTLDPESLDQSIEALIDIQSSGRLVGIISHVPELKERIDARLEVMATKSGSTTEFHFLNG</sequence>
<comment type="similarity">
    <text evidence="1">Belongs to the SMC family. SbcC subfamily.</text>
</comment>
<evidence type="ECO:0000256" key="4">
    <source>
        <dbReference type="SAM" id="Coils"/>
    </source>
</evidence>
<evidence type="ECO:0000256" key="1">
    <source>
        <dbReference type="ARBA" id="ARBA00006930"/>
    </source>
</evidence>
<dbReference type="RefSeq" id="WP_150439350.1">
    <property type="nucleotide sequence ID" value="NZ_VYKL01000015.1"/>
</dbReference>
<keyword evidence="4" id="KW-0175">Coiled coil</keyword>
<keyword evidence="7" id="KW-1185">Reference proteome</keyword>
<gene>
    <name evidence="6" type="ORF">F4V44_07320</name>
</gene>
<evidence type="ECO:0000313" key="7">
    <source>
        <dbReference type="Proteomes" id="UP000326671"/>
    </source>
</evidence>
<dbReference type="SUPFAM" id="SSF52540">
    <property type="entry name" value="P-loop containing nucleoside triphosphate hydrolases"/>
    <property type="match status" value="1"/>
</dbReference>
<dbReference type="Pfam" id="PF13558">
    <property type="entry name" value="SbcC_Walker_B"/>
    <property type="match status" value="1"/>
</dbReference>
<dbReference type="GO" id="GO:0016887">
    <property type="term" value="F:ATP hydrolysis activity"/>
    <property type="evidence" value="ECO:0007669"/>
    <property type="project" value="InterPro"/>
</dbReference>
<dbReference type="Proteomes" id="UP000326671">
    <property type="component" value="Unassembled WGS sequence"/>
</dbReference>
<dbReference type="OrthoDB" id="9795626at2"/>
<proteinExistence type="inferred from homology"/>
<dbReference type="EMBL" id="VYKL01000015">
    <property type="protein sequence ID" value="KAA9025695.1"/>
    <property type="molecule type" value="Genomic_DNA"/>
</dbReference>
<dbReference type="InterPro" id="IPR027417">
    <property type="entry name" value="P-loop_NTPase"/>
</dbReference>
<dbReference type="AlphaFoldDB" id="A0A5J5HTK4"/>
<dbReference type="GO" id="GO:0006302">
    <property type="term" value="P:double-strand break repair"/>
    <property type="evidence" value="ECO:0007669"/>
    <property type="project" value="InterPro"/>
</dbReference>
<protein>
    <recommendedName>
        <fullName evidence="3">Nuclease SbcCD subunit C</fullName>
    </recommendedName>
</protein>
<evidence type="ECO:0000259" key="5">
    <source>
        <dbReference type="Pfam" id="PF13476"/>
    </source>
</evidence>
<dbReference type="Gene3D" id="3.40.50.300">
    <property type="entry name" value="P-loop containing nucleotide triphosphate hydrolases"/>
    <property type="match status" value="2"/>
</dbReference>
<feature type="coiled-coil region" evidence="4">
    <location>
        <begin position="241"/>
        <end position="390"/>
    </location>
</feature>
<dbReference type="PANTHER" id="PTHR32114">
    <property type="entry name" value="ABC TRANSPORTER ABCH.3"/>
    <property type="match status" value="1"/>
</dbReference>
<dbReference type="PANTHER" id="PTHR32114:SF2">
    <property type="entry name" value="ABC TRANSPORTER ABCH.3"/>
    <property type="match status" value="1"/>
</dbReference>
<comment type="caution">
    <text evidence="6">The sequence shown here is derived from an EMBL/GenBank/DDBJ whole genome shotgun (WGS) entry which is preliminary data.</text>
</comment>
<organism evidence="6 7">
    <name type="scientific">Niallia endozanthoxylica</name>
    <dbReference type="NCBI Taxonomy" id="2036016"/>
    <lineage>
        <taxon>Bacteria</taxon>
        <taxon>Bacillati</taxon>
        <taxon>Bacillota</taxon>
        <taxon>Bacilli</taxon>
        <taxon>Bacillales</taxon>
        <taxon>Bacillaceae</taxon>
        <taxon>Niallia</taxon>
    </lineage>
</organism>
<dbReference type="InterPro" id="IPR038729">
    <property type="entry name" value="Rad50/SbcC_AAA"/>
</dbReference>
<comment type="subunit">
    <text evidence="2">Heterodimer of SbcC and SbcD.</text>
</comment>
<feature type="domain" description="Rad50/SbcC-type AAA" evidence="5">
    <location>
        <begin position="5"/>
        <end position="215"/>
    </location>
</feature>
<evidence type="ECO:0000256" key="2">
    <source>
        <dbReference type="ARBA" id="ARBA00011322"/>
    </source>
</evidence>
<feature type="coiled-coil region" evidence="4">
    <location>
        <begin position="415"/>
        <end position="445"/>
    </location>
</feature>
<reference evidence="6 7" key="1">
    <citation type="submission" date="2019-09" db="EMBL/GenBank/DDBJ databases">
        <title>Whole genome sequences of isolates from the Mars Exploration Rovers.</title>
        <authorList>
            <person name="Seuylemezian A."/>
            <person name="Vaishampayan P."/>
        </authorList>
    </citation>
    <scope>NUCLEOTIDE SEQUENCE [LARGE SCALE GENOMIC DNA]</scope>
    <source>
        <strain evidence="6 7">MER_TA_151</strain>
    </source>
</reference>
<feature type="coiled-coil region" evidence="4">
    <location>
        <begin position="551"/>
        <end position="578"/>
    </location>
</feature>
<evidence type="ECO:0000256" key="3">
    <source>
        <dbReference type="ARBA" id="ARBA00013368"/>
    </source>
</evidence>
<evidence type="ECO:0000313" key="6">
    <source>
        <dbReference type="EMBL" id="KAA9025695.1"/>
    </source>
</evidence>
<dbReference type="Pfam" id="PF13476">
    <property type="entry name" value="AAA_23"/>
    <property type="match status" value="1"/>
</dbReference>
<feature type="coiled-coil region" evidence="4">
    <location>
        <begin position="616"/>
        <end position="660"/>
    </location>
</feature>
<accession>A0A5J5HTK4</accession>